<dbReference type="CDD" id="cd03448">
    <property type="entry name" value="HDE_HSD"/>
    <property type="match status" value="1"/>
</dbReference>
<evidence type="ECO:0000256" key="1">
    <source>
        <dbReference type="ARBA" id="ARBA00005254"/>
    </source>
</evidence>
<dbReference type="GO" id="GO:0004300">
    <property type="term" value="F:enoyl-CoA hydratase activity"/>
    <property type="evidence" value="ECO:0007669"/>
    <property type="project" value="TreeGrafter"/>
</dbReference>
<evidence type="ECO:0000313" key="4">
    <source>
        <dbReference type="EMBL" id="TVZ06924.1"/>
    </source>
</evidence>
<dbReference type="GO" id="GO:0003857">
    <property type="term" value="F:(3S)-3-hydroxyacyl-CoA dehydrogenase (NAD+) activity"/>
    <property type="evidence" value="ECO:0007669"/>
    <property type="project" value="TreeGrafter"/>
</dbReference>
<dbReference type="InterPro" id="IPR002539">
    <property type="entry name" value="MaoC-like_dom"/>
</dbReference>
<dbReference type="Pfam" id="PF01575">
    <property type="entry name" value="MaoC_dehydratas"/>
    <property type="match status" value="1"/>
</dbReference>
<name>A0A6P2C691_9ACTN</name>
<dbReference type="InterPro" id="IPR054357">
    <property type="entry name" value="MFE-2_N"/>
</dbReference>
<comment type="caution">
    <text evidence="4">The sequence shown here is derived from an EMBL/GenBank/DDBJ whole genome shotgun (WGS) entry which is preliminary data.</text>
</comment>
<protein>
    <submittedName>
        <fullName evidence="4">Enoyl-CoA hydratase</fullName>
    </submittedName>
</protein>
<evidence type="ECO:0000259" key="2">
    <source>
        <dbReference type="Pfam" id="PF01575"/>
    </source>
</evidence>
<dbReference type="PANTHER" id="PTHR13078">
    <property type="entry name" value="PEROXISOMAL MULTIFUNCTIONAL ENZYME TYPE 2-RELATED"/>
    <property type="match status" value="1"/>
</dbReference>
<evidence type="ECO:0000259" key="3">
    <source>
        <dbReference type="Pfam" id="PF22622"/>
    </source>
</evidence>
<dbReference type="RefSeq" id="WP_145851680.1">
    <property type="nucleotide sequence ID" value="NZ_RPFW01000001.1"/>
</dbReference>
<dbReference type="GO" id="GO:0006635">
    <property type="term" value="P:fatty acid beta-oxidation"/>
    <property type="evidence" value="ECO:0007669"/>
    <property type="project" value="TreeGrafter"/>
</dbReference>
<dbReference type="Pfam" id="PF22622">
    <property type="entry name" value="MFE-2_hydrat-2_N"/>
    <property type="match status" value="1"/>
</dbReference>
<dbReference type="Gene3D" id="3.10.129.10">
    <property type="entry name" value="Hotdog Thioesterase"/>
    <property type="match status" value="2"/>
</dbReference>
<dbReference type="AlphaFoldDB" id="A0A6P2C691"/>
<feature type="domain" description="Peroxisomal multifunctional enzyme type 2-like N-terminal" evidence="3">
    <location>
        <begin position="24"/>
        <end position="149"/>
    </location>
</feature>
<dbReference type="OrthoDB" id="5522043at2"/>
<reference evidence="4 5" key="1">
    <citation type="submission" date="2018-11" db="EMBL/GenBank/DDBJ databases">
        <title>Trebonia kvetii gen.nov., sp.nov., a novel acidophilic actinobacterium, and proposal of the new actinobacterial family Treboniaceae fam. nov.</title>
        <authorList>
            <person name="Rapoport D."/>
            <person name="Sagova-Mareckova M."/>
            <person name="Sedlacek I."/>
            <person name="Provaznik J."/>
            <person name="Kralova S."/>
            <person name="Pavlinic D."/>
            <person name="Benes V."/>
            <person name="Kopecky J."/>
        </authorList>
    </citation>
    <scope>NUCLEOTIDE SEQUENCE [LARGE SCALE GENOMIC DNA]</scope>
    <source>
        <strain evidence="4 5">15Tr583</strain>
    </source>
</reference>
<evidence type="ECO:0000313" key="5">
    <source>
        <dbReference type="Proteomes" id="UP000460272"/>
    </source>
</evidence>
<dbReference type="SUPFAM" id="SSF54637">
    <property type="entry name" value="Thioesterase/thiol ester dehydrase-isomerase"/>
    <property type="match status" value="2"/>
</dbReference>
<dbReference type="PANTHER" id="PTHR13078:SF56">
    <property type="entry name" value="PEROXISOMAL MULTIFUNCTIONAL ENZYME TYPE 2"/>
    <property type="match status" value="1"/>
</dbReference>
<feature type="domain" description="MaoC-like" evidence="2">
    <location>
        <begin position="165"/>
        <end position="264"/>
    </location>
</feature>
<comment type="similarity">
    <text evidence="1">Belongs to the enoyl-CoA hydratase/isomerase family.</text>
</comment>
<dbReference type="Proteomes" id="UP000460272">
    <property type="component" value="Unassembled WGS sequence"/>
</dbReference>
<accession>A0A6P2C691</accession>
<sequence length="293" mass="31499">MPEVVVSLDHSVVGIPSEPQVRSWDSKDALLYAVGVGAGLGDPLRELEFTTENSQGIEQRVLPTFAVLASQGRFGRSLGDFNPAMLVHAEQFFELHRPLPVEGSVSVVSTVTGIYDKGSGALISTENVATDEASGEVLVTARSGVFIRGAGGFGGSRGTDPGWQRPDREPDHQVVYETRPEQALIYRLSGDRNPLHVDPKFAAAGGFSQPILHGLCTYGVTGRALLHELCGSDPARFRSMYGRFSKPVLPGEALTISMWRQDGDDTVLFTTTRPDGAVVIDRGRIQVREPAGA</sequence>
<dbReference type="GO" id="GO:0044594">
    <property type="term" value="F:17-beta-hydroxysteroid dehydrogenase (NAD+) activity"/>
    <property type="evidence" value="ECO:0007669"/>
    <property type="project" value="TreeGrafter"/>
</dbReference>
<proteinExistence type="inferred from homology"/>
<keyword evidence="5" id="KW-1185">Reference proteome</keyword>
<dbReference type="InterPro" id="IPR029069">
    <property type="entry name" value="HotDog_dom_sf"/>
</dbReference>
<dbReference type="EMBL" id="RPFW01000001">
    <property type="protein sequence ID" value="TVZ06924.1"/>
    <property type="molecule type" value="Genomic_DNA"/>
</dbReference>
<gene>
    <name evidence="4" type="ORF">EAS64_06210</name>
</gene>
<organism evidence="4 5">
    <name type="scientific">Trebonia kvetii</name>
    <dbReference type="NCBI Taxonomy" id="2480626"/>
    <lineage>
        <taxon>Bacteria</taxon>
        <taxon>Bacillati</taxon>
        <taxon>Actinomycetota</taxon>
        <taxon>Actinomycetes</taxon>
        <taxon>Streptosporangiales</taxon>
        <taxon>Treboniaceae</taxon>
        <taxon>Trebonia</taxon>
    </lineage>
</organism>